<organism evidence="2 3">
    <name type="scientific">Mucuna pruriens</name>
    <name type="common">Velvet bean</name>
    <name type="synonym">Dolichos pruriens</name>
    <dbReference type="NCBI Taxonomy" id="157652"/>
    <lineage>
        <taxon>Eukaryota</taxon>
        <taxon>Viridiplantae</taxon>
        <taxon>Streptophyta</taxon>
        <taxon>Embryophyta</taxon>
        <taxon>Tracheophyta</taxon>
        <taxon>Spermatophyta</taxon>
        <taxon>Magnoliopsida</taxon>
        <taxon>eudicotyledons</taxon>
        <taxon>Gunneridae</taxon>
        <taxon>Pentapetalae</taxon>
        <taxon>rosids</taxon>
        <taxon>fabids</taxon>
        <taxon>Fabales</taxon>
        <taxon>Fabaceae</taxon>
        <taxon>Papilionoideae</taxon>
        <taxon>50 kb inversion clade</taxon>
        <taxon>NPAAA clade</taxon>
        <taxon>indigoferoid/millettioid clade</taxon>
        <taxon>Phaseoleae</taxon>
        <taxon>Mucuna</taxon>
    </lineage>
</organism>
<name>A0A371ICV5_MUCPR</name>
<reference evidence="2" key="1">
    <citation type="submission" date="2018-05" db="EMBL/GenBank/DDBJ databases">
        <title>Draft genome of Mucuna pruriens seed.</title>
        <authorList>
            <person name="Nnadi N.E."/>
            <person name="Vos R."/>
            <person name="Hasami M.H."/>
            <person name="Devisetty U.K."/>
            <person name="Aguiy J.C."/>
        </authorList>
    </citation>
    <scope>NUCLEOTIDE SEQUENCE [LARGE SCALE GENOMIC DNA]</scope>
    <source>
        <strain evidence="2">JCA_2017</strain>
    </source>
</reference>
<evidence type="ECO:0008006" key="4">
    <source>
        <dbReference type="Google" id="ProtNLM"/>
    </source>
</evidence>
<dbReference type="AlphaFoldDB" id="A0A371ICV5"/>
<keyword evidence="3" id="KW-1185">Reference proteome</keyword>
<feature type="non-terminal residue" evidence="2">
    <location>
        <position position="1"/>
    </location>
</feature>
<feature type="compositionally biased region" description="Polar residues" evidence="1">
    <location>
        <begin position="26"/>
        <end position="35"/>
    </location>
</feature>
<accession>A0A371ICV5</accession>
<gene>
    <name evidence="2" type="ORF">CR513_02318</name>
</gene>
<evidence type="ECO:0000313" key="2">
    <source>
        <dbReference type="EMBL" id="RDY12835.1"/>
    </source>
</evidence>
<feature type="region of interest" description="Disordered" evidence="1">
    <location>
        <begin position="1"/>
        <end position="39"/>
    </location>
</feature>
<dbReference type="PANTHER" id="PTHR33223:SF3">
    <property type="match status" value="1"/>
</dbReference>
<dbReference type="Proteomes" id="UP000257109">
    <property type="component" value="Unassembled WGS sequence"/>
</dbReference>
<dbReference type="OrthoDB" id="1689420at2759"/>
<dbReference type="PANTHER" id="PTHR33223">
    <property type="entry name" value="CCHC-TYPE DOMAIN-CONTAINING PROTEIN"/>
    <property type="match status" value="1"/>
</dbReference>
<evidence type="ECO:0000256" key="1">
    <source>
        <dbReference type="SAM" id="MobiDB-lite"/>
    </source>
</evidence>
<evidence type="ECO:0000313" key="3">
    <source>
        <dbReference type="Proteomes" id="UP000257109"/>
    </source>
</evidence>
<sequence>MLSPNWMPTPVRPIPYADSLRPDPSQPANSRNVSTQKKHLDPKGTVLTRLNLNRITHASFSRSHSIVSVVHSALARYLFDRRGAGLEFGKLEVIKGDRSWTKSLVLKPSLVNHRRSAMAIVVEDEQSKPLVYAFGLNLSQSDSSPSLVSQFEIKSKVVSVRDRVGIPRPPRLSDYQIGTIAEDTSAFVSLWAKSEFMSNPDSSDINPNPNLVLENNDQTLKELATSDMVNQPWCIQYSQLEPAQSYKLKSGLIHLLPKFHGLAGEDLHKHLKEFHMVCSTMRPQGMPKDHIKMKAFPFSLDGAAKHWLYLQPILFNTWGDMKCMFLENFFPTSRTITIRKEICGIRQHFGA</sequence>
<protein>
    <recommendedName>
        <fullName evidence="4">Retrotransposon gag domain-containing protein</fullName>
    </recommendedName>
</protein>
<dbReference type="EMBL" id="QJKJ01000395">
    <property type="protein sequence ID" value="RDY12835.1"/>
    <property type="molecule type" value="Genomic_DNA"/>
</dbReference>
<comment type="caution">
    <text evidence="2">The sequence shown here is derived from an EMBL/GenBank/DDBJ whole genome shotgun (WGS) entry which is preliminary data.</text>
</comment>
<proteinExistence type="predicted"/>